<reference evidence="2 3" key="1">
    <citation type="submission" date="2014-03" db="EMBL/GenBank/DDBJ databases">
        <title>Complete genome sequence of a deeply braunched marine Bacteroidia bacterium Draconibacterium orientale type strain FH5T.</title>
        <authorList>
            <person name="Li X."/>
            <person name="Wang X."/>
            <person name="Xie Z."/>
            <person name="Du Z."/>
            <person name="Chen G."/>
        </authorList>
    </citation>
    <scope>NUCLEOTIDE SEQUENCE [LARGE SCALE GENOMIC DNA]</scope>
    <source>
        <strain evidence="2 3">FH5</strain>
    </source>
</reference>
<feature type="transmembrane region" description="Helical" evidence="1">
    <location>
        <begin position="6"/>
        <end position="27"/>
    </location>
</feature>
<keyword evidence="3" id="KW-1185">Reference proteome</keyword>
<dbReference type="Proteomes" id="UP000023772">
    <property type="component" value="Chromosome"/>
</dbReference>
<gene>
    <name evidence="2" type="ORF">FH5T_03045</name>
</gene>
<evidence type="ECO:0000256" key="1">
    <source>
        <dbReference type="SAM" id="Phobius"/>
    </source>
</evidence>
<dbReference type="EMBL" id="CP007451">
    <property type="protein sequence ID" value="AHW61516.1"/>
    <property type="molecule type" value="Genomic_DNA"/>
</dbReference>
<keyword evidence="1" id="KW-0472">Membrane</keyword>
<keyword evidence="1" id="KW-0812">Transmembrane</keyword>
<evidence type="ECO:0000313" key="2">
    <source>
        <dbReference type="EMBL" id="AHW61516.1"/>
    </source>
</evidence>
<sequence>MYAHIADISGLYILPLFHAALSFRTLHKYKILRARKHHLYSNLVVVFPFRITLFPTPLFEIFCSKLKKMVYFVEHEQFSVVQGTFRFQFCVLIIRAKTKEETLTLCQFKQV</sequence>
<organism evidence="2 3">
    <name type="scientific">Draconibacterium orientale</name>
    <dbReference type="NCBI Taxonomy" id="1168034"/>
    <lineage>
        <taxon>Bacteria</taxon>
        <taxon>Pseudomonadati</taxon>
        <taxon>Bacteroidota</taxon>
        <taxon>Bacteroidia</taxon>
        <taxon>Marinilabiliales</taxon>
        <taxon>Prolixibacteraceae</taxon>
        <taxon>Draconibacterium</taxon>
    </lineage>
</organism>
<proteinExistence type="predicted"/>
<accession>A0ABN4D5S5</accession>
<keyword evidence="1" id="KW-1133">Transmembrane helix</keyword>
<name>A0ABN4D5S5_9BACT</name>
<evidence type="ECO:0000313" key="3">
    <source>
        <dbReference type="Proteomes" id="UP000023772"/>
    </source>
</evidence>
<feature type="transmembrane region" description="Helical" evidence="1">
    <location>
        <begin position="39"/>
        <end position="59"/>
    </location>
</feature>
<protein>
    <submittedName>
        <fullName evidence="2">Uncharacterized protein</fullName>
    </submittedName>
</protein>